<protein>
    <submittedName>
        <fullName evidence="3 4">BTB domain-containing protein</fullName>
    </submittedName>
</protein>
<keyword evidence="2" id="KW-1185">Reference proteome</keyword>
<dbReference type="GO" id="GO:0048512">
    <property type="term" value="P:circadian behavior"/>
    <property type="evidence" value="ECO:0007669"/>
    <property type="project" value="TreeGrafter"/>
</dbReference>
<evidence type="ECO:0000313" key="4">
    <source>
        <dbReference type="WBParaSite" id="jg16982"/>
    </source>
</evidence>
<proteinExistence type="predicted"/>
<dbReference type="Proteomes" id="UP000887574">
    <property type="component" value="Unplaced"/>
</dbReference>
<evidence type="ECO:0000313" key="3">
    <source>
        <dbReference type="WBParaSite" id="jg16979"/>
    </source>
</evidence>
<dbReference type="AlphaFoldDB" id="A0A915D801"/>
<dbReference type="InterPro" id="IPR000210">
    <property type="entry name" value="BTB/POZ_dom"/>
</dbReference>
<dbReference type="SUPFAM" id="SSF54695">
    <property type="entry name" value="POZ domain"/>
    <property type="match status" value="1"/>
</dbReference>
<dbReference type="PANTHER" id="PTHR46306">
    <property type="entry name" value="BTB/POZ DOMAIN-CONTAINING PROTEIN 9"/>
    <property type="match status" value="1"/>
</dbReference>
<dbReference type="GO" id="GO:0050804">
    <property type="term" value="P:modulation of chemical synaptic transmission"/>
    <property type="evidence" value="ECO:0007669"/>
    <property type="project" value="TreeGrafter"/>
</dbReference>
<organism evidence="2 3">
    <name type="scientific">Ditylenchus dipsaci</name>
    <dbReference type="NCBI Taxonomy" id="166011"/>
    <lineage>
        <taxon>Eukaryota</taxon>
        <taxon>Metazoa</taxon>
        <taxon>Ecdysozoa</taxon>
        <taxon>Nematoda</taxon>
        <taxon>Chromadorea</taxon>
        <taxon>Rhabditida</taxon>
        <taxon>Tylenchina</taxon>
        <taxon>Tylenchomorpha</taxon>
        <taxon>Sphaerularioidea</taxon>
        <taxon>Anguinidae</taxon>
        <taxon>Anguininae</taxon>
        <taxon>Ditylenchus</taxon>
    </lineage>
</organism>
<dbReference type="InterPro" id="IPR011333">
    <property type="entry name" value="SKP1/BTB/POZ_sf"/>
</dbReference>
<dbReference type="SMART" id="SM00225">
    <property type="entry name" value="BTB"/>
    <property type="match status" value="1"/>
</dbReference>
<dbReference type="PROSITE" id="PS50097">
    <property type="entry name" value="BTB"/>
    <property type="match status" value="1"/>
</dbReference>
<dbReference type="WBParaSite" id="jg16982">
    <property type="protein sequence ID" value="jg16982"/>
    <property type="gene ID" value="jg16982"/>
</dbReference>
<accession>A0A915D801</accession>
<dbReference type="GO" id="GO:0008344">
    <property type="term" value="P:adult locomotory behavior"/>
    <property type="evidence" value="ECO:0007669"/>
    <property type="project" value="TreeGrafter"/>
</dbReference>
<dbReference type="GO" id="GO:0005737">
    <property type="term" value="C:cytoplasm"/>
    <property type="evidence" value="ECO:0007669"/>
    <property type="project" value="TreeGrafter"/>
</dbReference>
<name>A0A915D801_9BILA</name>
<dbReference type="PANTHER" id="PTHR46306:SF1">
    <property type="entry name" value="BTB_POZ DOMAIN-CONTAINING PROTEIN 9"/>
    <property type="match status" value="1"/>
</dbReference>
<feature type="domain" description="BTB" evidence="1">
    <location>
        <begin position="2"/>
        <end position="69"/>
    </location>
</feature>
<dbReference type="WBParaSite" id="jg16979">
    <property type="protein sequence ID" value="jg16979"/>
    <property type="gene ID" value="jg16979"/>
</dbReference>
<reference evidence="3 4" key="1">
    <citation type="submission" date="2022-11" db="UniProtKB">
        <authorList>
            <consortium name="WormBaseParasite"/>
        </authorList>
    </citation>
    <scope>IDENTIFICATION</scope>
</reference>
<evidence type="ECO:0000259" key="1">
    <source>
        <dbReference type="PROSITE" id="PS50097"/>
    </source>
</evidence>
<dbReference type="Pfam" id="PF00651">
    <property type="entry name" value="BTB"/>
    <property type="match status" value="1"/>
</dbReference>
<evidence type="ECO:0000313" key="2">
    <source>
        <dbReference type="Proteomes" id="UP000887574"/>
    </source>
</evidence>
<dbReference type="Gene3D" id="3.30.710.10">
    <property type="entry name" value="Potassium Channel Kv1.1, Chain A"/>
    <property type="match status" value="1"/>
</dbReference>
<dbReference type="InterPro" id="IPR052407">
    <property type="entry name" value="BTB_POZ_domain_cont_9"/>
</dbReference>
<sequence length="222" mass="25480">MSDVVIIAENQRFPAHKFLLSVRSNYFKAMFGTGMRESTQQDITLIDTPAKPFSLLLRYVYTGQMVLHADDYQQTIEVLALANKYEFPVLQEQIVAHLHAILSLENVCAIYFAAELFSSEPLLDSCIYFLEMSKLDIVTSKAFLNFSLDVVKVIVEKLVWSENIEALIYGLKRWIIANDEQIEHIRPIIKPMQLELIQIDQKLHIVKSFGVIEKQDQKAASK</sequence>